<evidence type="ECO:0000313" key="1">
    <source>
        <dbReference type="EMBL" id="KAJ8671446.1"/>
    </source>
</evidence>
<organism evidence="1 2">
    <name type="scientific">Eretmocerus hayati</name>
    <dbReference type="NCBI Taxonomy" id="131215"/>
    <lineage>
        <taxon>Eukaryota</taxon>
        <taxon>Metazoa</taxon>
        <taxon>Ecdysozoa</taxon>
        <taxon>Arthropoda</taxon>
        <taxon>Hexapoda</taxon>
        <taxon>Insecta</taxon>
        <taxon>Pterygota</taxon>
        <taxon>Neoptera</taxon>
        <taxon>Endopterygota</taxon>
        <taxon>Hymenoptera</taxon>
        <taxon>Apocrita</taxon>
        <taxon>Proctotrupomorpha</taxon>
        <taxon>Chalcidoidea</taxon>
        <taxon>Aphelinidae</taxon>
        <taxon>Aphelininae</taxon>
        <taxon>Eretmocerus</taxon>
    </lineage>
</organism>
<name>A0ACC2NKL3_9HYME</name>
<dbReference type="Proteomes" id="UP001239111">
    <property type="component" value="Chromosome 3"/>
</dbReference>
<evidence type="ECO:0000313" key="2">
    <source>
        <dbReference type="Proteomes" id="UP001239111"/>
    </source>
</evidence>
<keyword evidence="2" id="KW-1185">Reference proteome</keyword>
<sequence>MANIYATIRGREKDIIQAYRKFPFGGTKKSSKSIEDEALNLYEIICDTLDRCRTQKNDCTGHKEALESMGDRMWRIHQILKDRRTRPDFEHKTVKVALILNAFYNFQDEKSEIKHFRNPSNEILISTNLEKWYKNVSDLLLDLLSEFEEMGSGWSLEEIISLKINIIKTRPLNGASFVDLPDFIKRKNAVINIECDRNDCFATAVMVGLYPALTGSSRQSQKSSYTHWKHELKLNEEDFPNSYPHIPKFERTNNISVNVYQADEEEESIYPSYRTTKKRARHVNLLLVERGDISHYCTIKHLSRLSSSGVNLHGHKVFICETCFHSFSSQSRLDRHSQDCKTMNECKITLPKEDEKILQFRDHWKKQDLPYIVYGDFECLLVKINEKSQENPHDSSRLISEDDDGDCDMVDIENLQNFKEKKSQLLAGAFQKHEPYCVGLYFHDRYDDSRCFYKTFRGRDCAQQFVLELERIAVEVQNRIENFPPLVMSEEDEARFQMAKTCHICGKEFQRDDIRVRDHMHRGPGSFRSAAHSICNLLYQEKFNIPIVFHNGSRYDTHHLVRSLKENNPYSIPRMNMKELGMMKVEYGDLIIVEFVGIRPKAYAIISENEKEELEEKMAAKGSVGTTVTRNISITVRGGKQRTNLKLKKKPTTKKQSKSKPKRGSKNNIKLQIAKASDVIRKKHKNLKIGRIERETLSRQNLKPIVEPLEILAKDRKIPKEKVELQDQPHIIRPSQSPMKRGYPSIPNDRKPKRKLADTSIAQTISTPVRQHNEGSKRFQHIPSIDELIKAPLPDDDDDDDDVNYDQVDMDIDEQENDLAESTTLGQSYISQLYQNHSEMDSTYGPYYSGDILMLGNKSLSIVDDDIVIGKNLKVRGTPDIFELLFKKDPGTYSEQDLKTYKQILKVTSAHRISHIPSGRVKRNVGGKYKNIISTLFPVEEMMTQQKLMNYRISQGLV</sequence>
<dbReference type="EMBL" id="CM056743">
    <property type="protein sequence ID" value="KAJ8671446.1"/>
    <property type="molecule type" value="Genomic_DNA"/>
</dbReference>
<gene>
    <name evidence="1" type="ORF">QAD02_002705</name>
</gene>
<accession>A0ACC2NKL3</accession>
<reference evidence="1" key="1">
    <citation type="submission" date="2023-04" db="EMBL/GenBank/DDBJ databases">
        <title>A chromosome-level genome assembly of the parasitoid wasp Eretmocerus hayati.</title>
        <authorList>
            <person name="Zhong Y."/>
            <person name="Liu S."/>
            <person name="Liu Y."/>
        </authorList>
    </citation>
    <scope>NUCLEOTIDE SEQUENCE</scope>
    <source>
        <strain evidence="1">ZJU_SS_LIU_2023</strain>
    </source>
</reference>
<comment type="caution">
    <text evidence="1">The sequence shown here is derived from an EMBL/GenBank/DDBJ whole genome shotgun (WGS) entry which is preliminary data.</text>
</comment>
<proteinExistence type="predicted"/>
<protein>
    <submittedName>
        <fullName evidence="1">Uncharacterized protein</fullName>
    </submittedName>
</protein>